<dbReference type="InParanoid" id="G4ZID9"/>
<dbReference type="EMBL" id="JH159154">
    <property type="protein sequence ID" value="EGZ16803.1"/>
    <property type="molecule type" value="Genomic_DNA"/>
</dbReference>
<dbReference type="AlphaFoldDB" id="G4ZID9"/>
<dbReference type="RefSeq" id="XP_009525861.1">
    <property type="nucleotide sequence ID" value="XM_009527566.1"/>
</dbReference>
<gene>
    <name evidence="1" type="ORF">PHYSODRAFT_499791</name>
</gene>
<name>G4ZID9_PHYSP</name>
<evidence type="ECO:0000313" key="2">
    <source>
        <dbReference type="Proteomes" id="UP000002640"/>
    </source>
</evidence>
<dbReference type="KEGG" id="psoj:PHYSODRAFT_499791"/>
<organism evidence="1 2">
    <name type="scientific">Phytophthora sojae (strain P6497)</name>
    <name type="common">Soybean stem and root rot agent</name>
    <name type="synonym">Phytophthora megasperma f. sp. glycines</name>
    <dbReference type="NCBI Taxonomy" id="1094619"/>
    <lineage>
        <taxon>Eukaryota</taxon>
        <taxon>Sar</taxon>
        <taxon>Stramenopiles</taxon>
        <taxon>Oomycota</taxon>
        <taxon>Peronosporomycetes</taxon>
        <taxon>Peronosporales</taxon>
        <taxon>Peronosporaceae</taxon>
        <taxon>Phytophthora</taxon>
    </lineage>
</organism>
<accession>G4ZID9</accession>
<evidence type="ECO:0008006" key="3">
    <source>
        <dbReference type="Google" id="ProtNLM"/>
    </source>
</evidence>
<proteinExistence type="predicted"/>
<reference evidence="1 2" key="1">
    <citation type="journal article" date="2006" name="Science">
        <title>Phytophthora genome sequences uncover evolutionary origins and mechanisms of pathogenesis.</title>
        <authorList>
            <person name="Tyler B.M."/>
            <person name="Tripathy S."/>
            <person name="Zhang X."/>
            <person name="Dehal P."/>
            <person name="Jiang R.H."/>
            <person name="Aerts A."/>
            <person name="Arredondo F.D."/>
            <person name="Baxter L."/>
            <person name="Bensasson D."/>
            <person name="Beynon J.L."/>
            <person name="Chapman J."/>
            <person name="Damasceno C.M."/>
            <person name="Dorrance A.E."/>
            <person name="Dou D."/>
            <person name="Dickerman A.W."/>
            <person name="Dubchak I.L."/>
            <person name="Garbelotto M."/>
            <person name="Gijzen M."/>
            <person name="Gordon S.G."/>
            <person name="Govers F."/>
            <person name="Grunwald N.J."/>
            <person name="Huang W."/>
            <person name="Ivors K.L."/>
            <person name="Jones R.W."/>
            <person name="Kamoun S."/>
            <person name="Krampis K."/>
            <person name="Lamour K.H."/>
            <person name="Lee M.K."/>
            <person name="McDonald W.H."/>
            <person name="Medina M."/>
            <person name="Meijer H.J."/>
            <person name="Nordberg E.K."/>
            <person name="Maclean D.J."/>
            <person name="Ospina-Giraldo M.D."/>
            <person name="Morris P.F."/>
            <person name="Phuntumart V."/>
            <person name="Putnam N.H."/>
            <person name="Rash S."/>
            <person name="Rose J.K."/>
            <person name="Sakihama Y."/>
            <person name="Salamov A.A."/>
            <person name="Savidor A."/>
            <person name="Scheuring C.F."/>
            <person name="Smith B.M."/>
            <person name="Sobral B.W."/>
            <person name="Terry A."/>
            <person name="Torto-Alalibo T.A."/>
            <person name="Win J."/>
            <person name="Xu Z."/>
            <person name="Zhang H."/>
            <person name="Grigoriev I.V."/>
            <person name="Rokhsar D.S."/>
            <person name="Boore J.L."/>
        </authorList>
    </citation>
    <scope>NUCLEOTIDE SEQUENCE [LARGE SCALE GENOMIC DNA]</scope>
    <source>
        <strain evidence="1 2">P6497</strain>
    </source>
</reference>
<protein>
    <recommendedName>
        <fullName evidence="3">C2H2-type domain-containing protein</fullName>
    </recommendedName>
</protein>
<evidence type="ECO:0000313" key="1">
    <source>
        <dbReference type="EMBL" id="EGZ16803.1"/>
    </source>
</evidence>
<dbReference type="GeneID" id="20657745"/>
<sequence length="210" mass="24791">MLSKDFTERISYPSSSYQLKEITMAKVMIYKRDHILGDNIEIPESIKKNKFIIDFPRTNNTCVFFCIAYHLEESARPDRMMASVKDRVEAYCTFKSVKYSAKYFKEMQPIDIKEFDQLEDCFQLAINVFEMDQNTLEISKLRESEKAYENIINILDYKGHAMYIKNIDTVLSKYPCNVCDAIFDTYDKLWNHKKIEVIEAFPSSPSWNKL</sequence>
<dbReference type="Proteomes" id="UP000002640">
    <property type="component" value="Unassembled WGS sequence"/>
</dbReference>
<keyword evidence="2" id="KW-1185">Reference proteome</keyword>